<dbReference type="SUPFAM" id="SSF51735">
    <property type="entry name" value="NAD(P)-binding Rossmann-fold domains"/>
    <property type="match status" value="1"/>
</dbReference>
<reference evidence="7 8" key="1">
    <citation type="journal article" date="2013" name="BMC Genomics">
        <title>The genome and transcriptome of the pine saprophyte Ophiostoma piceae, and a comparison with the bark beetle-associated pine pathogen Grosmannia clavigera.</title>
        <authorList>
            <person name="Haridas S."/>
            <person name="Wang Y."/>
            <person name="Lim L."/>
            <person name="Massoumi Alamouti S."/>
            <person name="Jackman S."/>
            <person name="Docking R."/>
            <person name="Robertson G."/>
            <person name="Birol I."/>
            <person name="Bohlmann J."/>
            <person name="Breuil C."/>
        </authorList>
    </citation>
    <scope>NUCLEOTIDE SEQUENCE [LARGE SCALE GENOMIC DNA]</scope>
    <source>
        <strain evidence="7 8">UAMH 11346</strain>
    </source>
</reference>
<keyword evidence="8" id="KW-1185">Reference proteome</keyword>
<dbReference type="HOGENOM" id="CLU_010194_1_2_1"/>
<dbReference type="eggNOG" id="KOG0725">
    <property type="taxonomic scope" value="Eukaryota"/>
</dbReference>
<organism evidence="7 8">
    <name type="scientific">Ophiostoma piceae (strain UAMH 11346)</name>
    <name type="common">Sap stain fungus</name>
    <dbReference type="NCBI Taxonomy" id="1262450"/>
    <lineage>
        <taxon>Eukaryota</taxon>
        <taxon>Fungi</taxon>
        <taxon>Dikarya</taxon>
        <taxon>Ascomycota</taxon>
        <taxon>Pezizomycotina</taxon>
        <taxon>Sordariomycetes</taxon>
        <taxon>Sordariomycetidae</taxon>
        <taxon>Ophiostomatales</taxon>
        <taxon>Ophiostomataceae</taxon>
        <taxon>Ophiostoma</taxon>
    </lineage>
</organism>
<dbReference type="GO" id="GO:0009062">
    <property type="term" value="P:fatty acid catabolic process"/>
    <property type="evidence" value="ECO:0007669"/>
    <property type="project" value="InterPro"/>
</dbReference>
<dbReference type="PRINTS" id="PR00081">
    <property type="entry name" value="GDHRDH"/>
</dbReference>
<comment type="catalytic activity">
    <reaction evidence="5">
        <text>a (2E,4Z)-dienoyl-CoA + NADPH + H(+) = a 4,5-saturated-(3E)-enoyl-CoA + NADP(+)</text>
        <dbReference type="Rhea" id="RHEA:61892"/>
        <dbReference type="ChEBI" id="CHEBI:15378"/>
        <dbReference type="ChEBI" id="CHEBI:57783"/>
        <dbReference type="ChEBI" id="CHEBI:58349"/>
        <dbReference type="ChEBI" id="CHEBI:85099"/>
        <dbReference type="ChEBI" id="CHEBI:85493"/>
        <dbReference type="EC" id="1.3.1.124"/>
    </reaction>
</comment>
<evidence type="ECO:0000256" key="2">
    <source>
        <dbReference type="ARBA" id="ARBA00023002"/>
    </source>
</evidence>
<dbReference type="PANTHER" id="PTHR43296:SF2">
    <property type="entry name" value="PEROXISOMAL 2,4-DIENOYL-COA REDUCTASE [(3E)-ENOYL-COA-PRODUCING]"/>
    <property type="match status" value="1"/>
</dbReference>
<feature type="compositionally biased region" description="Polar residues" evidence="6">
    <location>
        <begin position="214"/>
        <end position="231"/>
    </location>
</feature>
<sequence length="318" mass="32452">MAYGRVAFVTGGAGDICSAQTRALVYLGANACIIGRNAEKTETVARDIAKVRKGAKVIGIGNVDVRNFDNLKAAADRCAAELGGIDFVIAGAAGNFVAPIAGLSPNAFKTVLDIDTIGTFNTVKATVDYLVESASKYPGASAAGADPNAISGGKFIAVSATFHYTGLPMQAHVSAAKAAVDSIVASVALEYGPRGVMANVIAPGPIEGTEGMSRLSSTDHVADQASKSARQPGTRGGSPSIPSGRWGSVRDISDATVYLFSATGDNVNGHVLVVDGGAWRRQGSAISVGLDPGMEYPNFLLAGEMSTKLKGGKSKSKL</sequence>
<dbReference type="OMA" id="MQAHVCA"/>
<protein>
    <recommendedName>
        <fullName evidence="3">2,4-dienoyl-CoA reductase [(3E)-enoyl-CoA-producing]</fullName>
        <ecNumber evidence="3">1.3.1.124</ecNumber>
    </recommendedName>
</protein>
<evidence type="ECO:0000256" key="3">
    <source>
        <dbReference type="ARBA" id="ARBA00026117"/>
    </source>
</evidence>
<dbReference type="STRING" id="1262450.S3C2P4"/>
<evidence type="ECO:0000256" key="1">
    <source>
        <dbReference type="ARBA" id="ARBA00022857"/>
    </source>
</evidence>
<keyword evidence="2" id="KW-0560">Oxidoreductase</keyword>
<evidence type="ECO:0000256" key="4">
    <source>
        <dbReference type="ARBA" id="ARBA00048009"/>
    </source>
</evidence>
<dbReference type="GO" id="GO:0008670">
    <property type="term" value="F:2,4-dienoyl-CoA reductase (NADPH) activity"/>
    <property type="evidence" value="ECO:0007669"/>
    <property type="project" value="InterPro"/>
</dbReference>
<dbReference type="VEuPathDB" id="FungiDB:F503_03474"/>
<dbReference type="Proteomes" id="UP000016923">
    <property type="component" value="Unassembled WGS sequence"/>
</dbReference>
<dbReference type="InterPro" id="IPR045017">
    <property type="entry name" value="DECR2-like"/>
</dbReference>
<dbReference type="InterPro" id="IPR002347">
    <property type="entry name" value="SDR_fam"/>
</dbReference>
<dbReference type="GO" id="GO:0005777">
    <property type="term" value="C:peroxisome"/>
    <property type="evidence" value="ECO:0007669"/>
    <property type="project" value="TreeGrafter"/>
</dbReference>
<dbReference type="PANTHER" id="PTHR43296">
    <property type="entry name" value="PEROXISOMAL 2,4-DIENOYL-COA REDUCTASE"/>
    <property type="match status" value="1"/>
</dbReference>
<dbReference type="Gene3D" id="3.40.50.720">
    <property type="entry name" value="NAD(P)-binding Rossmann-like Domain"/>
    <property type="match status" value="1"/>
</dbReference>
<dbReference type="Pfam" id="PF13561">
    <property type="entry name" value="adh_short_C2"/>
    <property type="match status" value="1"/>
</dbReference>
<evidence type="ECO:0000256" key="6">
    <source>
        <dbReference type="SAM" id="MobiDB-lite"/>
    </source>
</evidence>
<evidence type="ECO:0000256" key="5">
    <source>
        <dbReference type="ARBA" id="ARBA00048340"/>
    </source>
</evidence>
<dbReference type="InterPro" id="IPR036291">
    <property type="entry name" value="NAD(P)-bd_dom_sf"/>
</dbReference>
<evidence type="ECO:0000313" key="8">
    <source>
        <dbReference type="Proteomes" id="UP000016923"/>
    </source>
</evidence>
<gene>
    <name evidence="7" type="ORF">F503_03474</name>
</gene>
<name>S3C2P4_OPHP1</name>
<dbReference type="EMBL" id="KE148152">
    <property type="protein sequence ID" value="EPE07047.1"/>
    <property type="molecule type" value="Genomic_DNA"/>
</dbReference>
<dbReference type="EC" id="1.3.1.124" evidence="3"/>
<feature type="region of interest" description="Disordered" evidence="6">
    <location>
        <begin position="209"/>
        <end position="247"/>
    </location>
</feature>
<dbReference type="AlphaFoldDB" id="S3C2P4"/>
<accession>S3C2P4</accession>
<evidence type="ECO:0000313" key="7">
    <source>
        <dbReference type="EMBL" id="EPE07047.1"/>
    </source>
</evidence>
<comment type="catalytic activity">
    <reaction evidence="4">
        <text>a (2E,4E)-dienoyl-CoA + NADPH + H(+) = a 4,5-saturated-(3E)-enoyl-CoA + NADP(+)</text>
        <dbReference type="Rhea" id="RHEA:45912"/>
        <dbReference type="ChEBI" id="CHEBI:15378"/>
        <dbReference type="ChEBI" id="CHEBI:57783"/>
        <dbReference type="ChEBI" id="CHEBI:58349"/>
        <dbReference type="ChEBI" id="CHEBI:85101"/>
        <dbReference type="ChEBI" id="CHEBI:85493"/>
        <dbReference type="EC" id="1.3.1.124"/>
    </reaction>
</comment>
<dbReference type="OrthoDB" id="2136131at2759"/>
<proteinExistence type="predicted"/>
<keyword evidence="1" id="KW-0521">NADP</keyword>